<dbReference type="RefSeq" id="WP_244643302.1">
    <property type="nucleotide sequence ID" value="NZ_BNCG01000060.1"/>
</dbReference>
<dbReference type="EMBL" id="JBHRYC010000078">
    <property type="protein sequence ID" value="MFC3638832.1"/>
    <property type="molecule type" value="Genomic_DNA"/>
</dbReference>
<evidence type="ECO:0000313" key="2">
    <source>
        <dbReference type="Proteomes" id="UP001595704"/>
    </source>
</evidence>
<accession>A0ABV7UJC7</accession>
<dbReference type="Proteomes" id="UP001595704">
    <property type="component" value="Unassembled WGS sequence"/>
</dbReference>
<gene>
    <name evidence="1" type="ORF">ACFONL_15930</name>
</gene>
<protein>
    <submittedName>
        <fullName evidence="1">DUF411 domain-containing protein</fullName>
    </submittedName>
</protein>
<dbReference type="InterPro" id="IPR007332">
    <property type="entry name" value="DUF411"/>
</dbReference>
<reference evidence="2" key="1">
    <citation type="journal article" date="2019" name="Int. J. Syst. Evol. Microbiol.">
        <title>The Global Catalogue of Microorganisms (GCM) 10K type strain sequencing project: providing services to taxonomists for standard genome sequencing and annotation.</title>
        <authorList>
            <consortium name="The Broad Institute Genomics Platform"/>
            <consortium name="The Broad Institute Genome Sequencing Center for Infectious Disease"/>
            <person name="Wu L."/>
            <person name="Ma J."/>
        </authorList>
    </citation>
    <scope>NUCLEOTIDE SEQUENCE [LARGE SCALE GENOMIC DNA]</scope>
    <source>
        <strain evidence="2">KCTC 42282</strain>
    </source>
</reference>
<evidence type="ECO:0000313" key="1">
    <source>
        <dbReference type="EMBL" id="MFC3638832.1"/>
    </source>
</evidence>
<proteinExistence type="predicted"/>
<keyword evidence="2" id="KW-1185">Reference proteome</keyword>
<name>A0ABV7UJC7_9HYPH</name>
<organism evidence="1 2">
    <name type="scientific">Camelimonas fluminis</name>
    <dbReference type="NCBI Taxonomy" id="1576911"/>
    <lineage>
        <taxon>Bacteria</taxon>
        <taxon>Pseudomonadati</taxon>
        <taxon>Pseudomonadota</taxon>
        <taxon>Alphaproteobacteria</taxon>
        <taxon>Hyphomicrobiales</taxon>
        <taxon>Chelatococcaceae</taxon>
        <taxon>Camelimonas</taxon>
    </lineage>
</organism>
<dbReference type="Pfam" id="PF04214">
    <property type="entry name" value="DUF411"/>
    <property type="match status" value="1"/>
</dbReference>
<sequence length="151" mass="15725">MVTFSRRKFIGLAGGIGASVIGITSVSAAGTPISVTRSPSCGCCSAWIAHLRQAGFSVEDKLLDDLAPLKTRLGVPADLQSCHTATLSGYVIEGHVPANEILRILAERPAATGLAVAGMPTGSPGMEIAGQAERYDVVLFGPRGRQVFARY</sequence>
<comment type="caution">
    <text evidence="1">The sequence shown here is derived from an EMBL/GenBank/DDBJ whole genome shotgun (WGS) entry which is preliminary data.</text>
</comment>